<keyword evidence="10 11" id="KW-0411">Iron-sulfur</keyword>
<organism evidence="15 16">
    <name type="scientific">Candidatus Fimenecus excrementigallinarum</name>
    <dbReference type="NCBI Taxonomy" id="2840816"/>
    <lineage>
        <taxon>Bacteria</taxon>
        <taxon>Bacillati</taxon>
        <taxon>Bacillota</taxon>
        <taxon>Clostridia</taxon>
        <taxon>Candidatus Fimenecus</taxon>
    </lineage>
</organism>
<feature type="binding site" evidence="11 13">
    <location>
        <position position="224"/>
    </location>
    <ligand>
        <name>[2Fe-2S] cluster</name>
        <dbReference type="ChEBI" id="CHEBI:190135"/>
    </ligand>
</feature>
<evidence type="ECO:0000256" key="12">
    <source>
        <dbReference type="PIRSR" id="PIRSR006816-1"/>
    </source>
</evidence>
<dbReference type="Gene3D" id="3.40.50.80">
    <property type="entry name" value="Nucleotide-binding domain of ferredoxin-NADP reductase (FNR) module"/>
    <property type="match status" value="1"/>
</dbReference>
<evidence type="ECO:0000259" key="14">
    <source>
        <dbReference type="PROSITE" id="PS51384"/>
    </source>
</evidence>
<gene>
    <name evidence="11" type="primary">pyrK</name>
    <name evidence="15" type="ORF">IAC53_07570</name>
</gene>
<keyword evidence="3 11" id="KW-0285">Flavoprotein</keyword>
<evidence type="ECO:0000256" key="8">
    <source>
        <dbReference type="ARBA" id="ARBA00022982"/>
    </source>
</evidence>
<sequence>MLQADFPIVSIKRLNATTYYFVLACPALAEESWCGRFVHIRCGEKPLRRPISICTIDKDRGLLSLVFEVRGEGTAWLAERKTGDLLNVLGPLGNGFFPDRDRPAIFVGGGIGCPPMLGAAQDYGPNAQAILGFRSEKQAILLSEFRDSCKRVDVTTDDGSLGQKGFVTDVLQKRLAAQPNAAVYACGPTPMLKNVAALCRERDVPCFVSLEQRMGCGVGACLVCACKTHEADGEHMRHVCKNGPVFDAREVVFDG</sequence>
<dbReference type="InterPro" id="IPR039261">
    <property type="entry name" value="FNR_nucleotide-bd"/>
</dbReference>
<feature type="binding site" evidence="11 13">
    <location>
        <position position="221"/>
    </location>
    <ligand>
        <name>[2Fe-2S] cluster</name>
        <dbReference type="ChEBI" id="CHEBI:190135"/>
    </ligand>
</feature>
<evidence type="ECO:0000256" key="4">
    <source>
        <dbReference type="ARBA" id="ARBA00022714"/>
    </source>
</evidence>
<feature type="binding site" evidence="11 13">
    <location>
        <position position="240"/>
    </location>
    <ligand>
        <name>[2Fe-2S] cluster</name>
        <dbReference type="ChEBI" id="CHEBI:190135"/>
    </ligand>
</feature>
<evidence type="ECO:0000313" key="16">
    <source>
        <dbReference type="Proteomes" id="UP000824071"/>
    </source>
</evidence>
<evidence type="ECO:0000256" key="3">
    <source>
        <dbReference type="ARBA" id="ARBA00022630"/>
    </source>
</evidence>
<dbReference type="EMBL" id="DVMW01000043">
    <property type="protein sequence ID" value="HIU36444.1"/>
    <property type="molecule type" value="Genomic_DNA"/>
</dbReference>
<dbReference type="InterPro" id="IPR012165">
    <property type="entry name" value="Cyt_c3_hydrogenase_gsu"/>
</dbReference>
<dbReference type="GO" id="GO:0016491">
    <property type="term" value="F:oxidoreductase activity"/>
    <property type="evidence" value="ECO:0007669"/>
    <property type="project" value="InterPro"/>
</dbReference>
<reference evidence="15" key="1">
    <citation type="submission" date="2020-10" db="EMBL/GenBank/DDBJ databases">
        <authorList>
            <person name="Gilroy R."/>
        </authorList>
    </citation>
    <scope>NUCLEOTIDE SEQUENCE</scope>
    <source>
        <strain evidence="15">ChiGjej1B1-19959</strain>
    </source>
</reference>
<keyword evidence="5 11" id="KW-0479">Metal-binding</keyword>
<keyword evidence="4 11" id="KW-0001">2Fe-2S</keyword>
<evidence type="ECO:0000313" key="15">
    <source>
        <dbReference type="EMBL" id="HIU36444.1"/>
    </source>
</evidence>
<dbReference type="GO" id="GO:0050660">
    <property type="term" value="F:flavin adenine dinucleotide binding"/>
    <property type="evidence" value="ECO:0007669"/>
    <property type="project" value="InterPro"/>
</dbReference>
<accession>A0A9D1LE74</accession>
<feature type="binding site" evidence="11 12">
    <location>
        <begin position="73"/>
        <end position="74"/>
    </location>
    <ligand>
        <name>FAD</name>
        <dbReference type="ChEBI" id="CHEBI:57692"/>
    </ligand>
</feature>
<dbReference type="GO" id="GO:0044205">
    <property type="term" value="P:'de novo' UMP biosynthetic process"/>
    <property type="evidence" value="ECO:0007669"/>
    <property type="project" value="UniProtKB-UniRule"/>
</dbReference>
<comment type="function">
    <text evidence="11">Responsible for channeling the electrons from the oxidation of dihydroorotate from the FMN redox center in the PyrD type B subunit to the ultimate electron acceptor NAD(+).</text>
</comment>
<dbReference type="InterPro" id="IPR017938">
    <property type="entry name" value="Riboflavin_synthase-like_b-brl"/>
</dbReference>
<reference evidence="15" key="2">
    <citation type="journal article" date="2021" name="PeerJ">
        <title>Extensive microbial diversity within the chicken gut microbiome revealed by metagenomics and culture.</title>
        <authorList>
            <person name="Gilroy R."/>
            <person name="Ravi A."/>
            <person name="Getino M."/>
            <person name="Pursley I."/>
            <person name="Horton D.L."/>
            <person name="Alikhan N.F."/>
            <person name="Baker D."/>
            <person name="Gharbi K."/>
            <person name="Hall N."/>
            <person name="Watson M."/>
            <person name="Adriaenssens E.M."/>
            <person name="Foster-Nyarko E."/>
            <person name="Jarju S."/>
            <person name="Secka A."/>
            <person name="Antonio M."/>
            <person name="Oren A."/>
            <person name="Chaudhuri R.R."/>
            <person name="La Ragione R."/>
            <person name="Hildebrand F."/>
            <person name="Pallen M.J."/>
        </authorList>
    </citation>
    <scope>NUCLEOTIDE SEQUENCE</scope>
    <source>
        <strain evidence="15">ChiGjej1B1-19959</strain>
    </source>
</reference>
<comment type="cofactor">
    <cofactor evidence="11">
        <name>[2Fe-2S] cluster</name>
        <dbReference type="ChEBI" id="CHEBI:190135"/>
    </cofactor>
    <text evidence="11">Binds 1 [2Fe-2S] cluster per subunit.</text>
</comment>
<feature type="binding site" evidence="11 13">
    <location>
        <position position="216"/>
    </location>
    <ligand>
        <name>[2Fe-2S] cluster</name>
        <dbReference type="ChEBI" id="CHEBI:190135"/>
    </ligand>
</feature>
<comment type="caution">
    <text evidence="11">Lacks conserved residue(s) required for the propagation of feature annotation.</text>
</comment>
<keyword evidence="7 11" id="KW-0665">Pyrimidine biosynthesis</keyword>
<keyword evidence="2 11" id="KW-0813">Transport</keyword>
<dbReference type="CDD" id="cd06218">
    <property type="entry name" value="DHOD_e_trans"/>
    <property type="match status" value="1"/>
</dbReference>
<dbReference type="PROSITE" id="PS51384">
    <property type="entry name" value="FAD_FR"/>
    <property type="match status" value="1"/>
</dbReference>
<dbReference type="Gene3D" id="2.40.30.10">
    <property type="entry name" value="Translation factors"/>
    <property type="match status" value="1"/>
</dbReference>
<comment type="caution">
    <text evidence="15">The sequence shown here is derived from an EMBL/GenBank/DDBJ whole genome shotgun (WGS) entry which is preliminary data.</text>
</comment>
<keyword evidence="8 11" id="KW-0249">Electron transport</keyword>
<dbReference type="GO" id="GO:0051537">
    <property type="term" value="F:2 iron, 2 sulfur cluster binding"/>
    <property type="evidence" value="ECO:0007669"/>
    <property type="project" value="UniProtKB-KW"/>
</dbReference>
<feature type="domain" description="FAD-binding FR-type" evidence="14">
    <location>
        <begin position="1"/>
        <end position="98"/>
    </location>
</feature>
<dbReference type="InterPro" id="IPR050353">
    <property type="entry name" value="PyrK_electron_transfer"/>
</dbReference>
<dbReference type="AlphaFoldDB" id="A0A9D1LE74"/>
<evidence type="ECO:0000256" key="7">
    <source>
        <dbReference type="ARBA" id="ARBA00022975"/>
    </source>
</evidence>
<dbReference type="InterPro" id="IPR023455">
    <property type="entry name" value="Dihydroorotate_DHASE_ETsu"/>
</dbReference>
<dbReference type="PANTHER" id="PTHR43513">
    <property type="entry name" value="DIHYDROOROTATE DEHYDROGENASE B (NAD(+)), ELECTRON TRANSFER SUBUNIT"/>
    <property type="match status" value="1"/>
</dbReference>
<comment type="similarity">
    <text evidence="1 11">Belongs to the PyrK family.</text>
</comment>
<protein>
    <recommendedName>
        <fullName evidence="11">Dihydroorotate dehydrogenase B (NAD(+)), electron transfer subunit</fullName>
    </recommendedName>
    <alternativeName>
        <fullName evidence="11">Dihydroorotate oxidase B, electron transfer subunit</fullName>
    </alternativeName>
</protein>
<evidence type="ECO:0000256" key="6">
    <source>
        <dbReference type="ARBA" id="ARBA00022827"/>
    </source>
</evidence>
<evidence type="ECO:0000256" key="9">
    <source>
        <dbReference type="ARBA" id="ARBA00023004"/>
    </source>
</evidence>
<dbReference type="SUPFAM" id="SSF63380">
    <property type="entry name" value="Riboflavin synthase domain-like"/>
    <property type="match status" value="1"/>
</dbReference>
<dbReference type="GO" id="GO:0009055">
    <property type="term" value="F:electron transfer activity"/>
    <property type="evidence" value="ECO:0007669"/>
    <property type="project" value="UniProtKB-UniRule"/>
</dbReference>
<dbReference type="InterPro" id="IPR019480">
    <property type="entry name" value="Dihydroorotate_DH_Fe-S-bd"/>
</dbReference>
<dbReference type="PIRSF" id="PIRSF006816">
    <property type="entry name" value="Cyc3_hyd_g"/>
    <property type="match status" value="1"/>
</dbReference>
<evidence type="ECO:0000256" key="10">
    <source>
        <dbReference type="ARBA" id="ARBA00023014"/>
    </source>
</evidence>
<evidence type="ECO:0000256" key="5">
    <source>
        <dbReference type="ARBA" id="ARBA00022723"/>
    </source>
</evidence>
<feature type="binding site" evidence="11 12">
    <location>
        <begin position="49"/>
        <end position="52"/>
    </location>
    <ligand>
        <name>FAD</name>
        <dbReference type="ChEBI" id="CHEBI:57692"/>
    </ligand>
</feature>
<evidence type="ECO:0000256" key="2">
    <source>
        <dbReference type="ARBA" id="ARBA00022448"/>
    </source>
</evidence>
<dbReference type="PANTHER" id="PTHR43513:SF3">
    <property type="entry name" value="DIHYDROOROTATE DEHYDROGENASE B (NAD(+)), ELECTRON TRANSFER SUBUNIT-RELATED"/>
    <property type="match status" value="1"/>
</dbReference>
<comment type="cofactor">
    <cofactor evidence="13">
        <name>[2Fe-2S] cluster</name>
        <dbReference type="ChEBI" id="CHEBI:190135"/>
    </cofactor>
    <text evidence="13">Binds 1 [2Fe-2S] cluster per subunit.</text>
</comment>
<comment type="pathway">
    <text evidence="11">Pyrimidine metabolism; UMP biosynthesis via de novo pathway; orotate from (S)-dihydroorotate (NAD(+) route): step 1/1.</text>
</comment>
<dbReference type="InterPro" id="IPR001433">
    <property type="entry name" value="OxRdtase_FAD/NAD-bd"/>
</dbReference>
<comment type="cofactor">
    <cofactor evidence="11 12">
        <name>FAD</name>
        <dbReference type="ChEBI" id="CHEBI:57692"/>
    </cofactor>
    <text evidence="11 12">Binds 1 FAD per subunit.</text>
</comment>
<name>A0A9D1LE74_9FIRM</name>
<dbReference type="SUPFAM" id="SSF52343">
    <property type="entry name" value="Ferredoxin reductase-like, C-terminal NADP-linked domain"/>
    <property type="match status" value="1"/>
</dbReference>
<dbReference type="InterPro" id="IPR017927">
    <property type="entry name" value="FAD-bd_FR_type"/>
</dbReference>
<evidence type="ECO:0000256" key="1">
    <source>
        <dbReference type="ARBA" id="ARBA00006422"/>
    </source>
</evidence>
<dbReference type="GO" id="GO:0046872">
    <property type="term" value="F:metal ion binding"/>
    <property type="evidence" value="ECO:0007669"/>
    <property type="project" value="UniProtKB-KW"/>
</dbReference>
<comment type="subunit">
    <text evidence="11">Heterotetramer of 2 PyrK and 2 PyrD type B subunits.</text>
</comment>
<keyword evidence="9 11" id="KW-0408">Iron</keyword>
<dbReference type="InterPro" id="IPR037117">
    <property type="entry name" value="Dihydroorotate_DH_ele_sf"/>
</dbReference>
<dbReference type="Pfam" id="PF10418">
    <property type="entry name" value="DHODB_Fe-S_bind"/>
    <property type="match status" value="1"/>
</dbReference>
<evidence type="ECO:0000256" key="13">
    <source>
        <dbReference type="PIRSR" id="PIRSR006816-2"/>
    </source>
</evidence>
<dbReference type="Pfam" id="PF00175">
    <property type="entry name" value="NAD_binding_1"/>
    <property type="match status" value="1"/>
</dbReference>
<keyword evidence="6 11" id="KW-0274">FAD</keyword>
<dbReference type="Gene3D" id="2.10.240.10">
    <property type="entry name" value="Dihydroorotate dehydrogenase, electron transfer subunit"/>
    <property type="match status" value="1"/>
</dbReference>
<dbReference type="Proteomes" id="UP000824071">
    <property type="component" value="Unassembled WGS sequence"/>
</dbReference>
<dbReference type="HAMAP" id="MF_01211">
    <property type="entry name" value="DHODB_Fe_S_bind"/>
    <property type="match status" value="1"/>
</dbReference>
<evidence type="ECO:0000256" key="11">
    <source>
        <dbReference type="HAMAP-Rule" id="MF_01211"/>
    </source>
</evidence>
<proteinExistence type="inferred from homology"/>